<sequence length="255" mass="27929">MKFLKLSAIMALSLGLSACTSTMTTTKTVGGSSGTQADYGQAYQDYLQLGAEYVRRGRYDLAEPKLKRAIEINSRPPEAWNILAVLYEEKRDIAAGDQVYQKLLASHPDYALGFMNYATFLCKFDRNPELDNLYARMRAKGASFSALSYIAEGNCRQSKNNLAAASSAYRQALTFDNHAAGALLPLADIELSQGNYQAAANYVEVVHTYIGYSAESVRIGILAARGLGNAQKENDLMRVMRGSYQGSEQARTLGI</sequence>
<dbReference type="InterPro" id="IPR019734">
    <property type="entry name" value="TPR_rpt"/>
</dbReference>
<dbReference type="SUPFAM" id="SSF48452">
    <property type="entry name" value="TPR-like"/>
    <property type="match status" value="1"/>
</dbReference>
<dbReference type="Pfam" id="PF13432">
    <property type="entry name" value="TPR_16"/>
    <property type="match status" value="2"/>
</dbReference>
<evidence type="ECO:0000313" key="3">
    <source>
        <dbReference type="EMBL" id="SUO98138.1"/>
    </source>
</evidence>
<dbReference type="RefSeq" id="WP_115219004.1">
    <property type="nucleotide sequence ID" value="NZ_UHIA01000004.1"/>
</dbReference>
<evidence type="ECO:0000256" key="2">
    <source>
        <dbReference type="SAM" id="SignalP"/>
    </source>
</evidence>
<dbReference type="OrthoDB" id="9814042at2"/>
<protein>
    <submittedName>
        <fullName evidence="3">Tetratricopeptide repeat protein</fullName>
    </submittedName>
</protein>
<feature type="signal peptide" evidence="2">
    <location>
        <begin position="1"/>
        <end position="18"/>
    </location>
</feature>
<keyword evidence="1" id="KW-0802">TPR repeat</keyword>
<dbReference type="AlphaFoldDB" id="A0A380N0S7"/>
<name>A0A380N0S7_9GAMM</name>
<dbReference type="InterPro" id="IPR011990">
    <property type="entry name" value="TPR-like_helical_dom_sf"/>
</dbReference>
<dbReference type="Proteomes" id="UP000254575">
    <property type="component" value="Unassembled WGS sequence"/>
</dbReference>
<keyword evidence="4" id="KW-1185">Reference proteome</keyword>
<dbReference type="PROSITE" id="PS50005">
    <property type="entry name" value="TPR"/>
    <property type="match status" value="1"/>
</dbReference>
<organism evidence="3 4">
    <name type="scientific">Suttonella indologenes</name>
    <dbReference type="NCBI Taxonomy" id="13276"/>
    <lineage>
        <taxon>Bacteria</taxon>
        <taxon>Pseudomonadati</taxon>
        <taxon>Pseudomonadota</taxon>
        <taxon>Gammaproteobacteria</taxon>
        <taxon>Cardiobacteriales</taxon>
        <taxon>Cardiobacteriaceae</taxon>
        <taxon>Suttonella</taxon>
    </lineage>
</organism>
<evidence type="ECO:0000256" key="1">
    <source>
        <dbReference type="PROSITE-ProRule" id="PRU00339"/>
    </source>
</evidence>
<dbReference type="Gene3D" id="1.25.40.10">
    <property type="entry name" value="Tetratricopeptide repeat domain"/>
    <property type="match status" value="1"/>
</dbReference>
<proteinExistence type="predicted"/>
<dbReference type="EMBL" id="UHIA01000004">
    <property type="protein sequence ID" value="SUO98138.1"/>
    <property type="molecule type" value="Genomic_DNA"/>
</dbReference>
<accession>A0A380N0S7</accession>
<dbReference type="PROSITE" id="PS51257">
    <property type="entry name" value="PROKAR_LIPOPROTEIN"/>
    <property type="match status" value="1"/>
</dbReference>
<dbReference type="SMART" id="SM00028">
    <property type="entry name" value="TPR"/>
    <property type="match status" value="3"/>
</dbReference>
<keyword evidence="2" id="KW-0732">Signal</keyword>
<evidence type="ECO:0000313" key="4">
    <source>
        <dbReference type="Proteomes" id="UP000254575"/>
    </source>
</evidence>
<gene>
    <name evidence="3" type="ORF">NCTC10717_01879</name>
</gene>
<feature type="repeat" description="TPR" evidence="1">
    <location>
        <begin position="43"/>
        <end position="76"/>
    </location>
</feature>
<reference evidence="3 4" key="1">
    <citation type="submission" date="2018-06" db="EMBL/GenBank/DDBJ databases">
        <authorList>
            <consortium name="Pathogen Informatics"/>
            <person name="Doyle S."/>
        </authorList>
    </citation>
    <scope>NUCLEOTIDE SEQUENCE [LARGE SCALE GENOMIC DNA]</scope>
    <source>
        <strain evidence="3 4">NCTC10717</strain>
    </source>
</reference>
<feature type="chain" id="PRO_5016780647" evidence="2">
    <location>
        <begin position="19"/>
        <end position="255"/>
    </location>
</feature>